<keyword evidence="5" id="KW-0804">Transcription</keyword>
<dbReference type="Proteomes" id="UP000570003">
    <property type="component" value="Unassembled WGS sequence"/>
</dbReference>
<keyword evidence="7" id="KW-0032">Aminotransferase</keyword>
<dbReference type="SMART" id="SM00345">
    <property type="entry name" value="HTH_GNTR"/>
    <property type="match status" value="1"/>
</dbReference>
<dbReference type="SUPFAM" id="SSF53383">
    <property type="entry name" value="PLP-dependent transferases"/>
    <property type="match status" value="1"/>
</dbReference>
<dbReference type="InterPro" id="IPR015422">
    <property type="entry name" value="PyrdxlP-dep_Trfase_small"/>
</dbReference>
<dbReference type="InterPro" id="IPR036390">
    <property type="entry name" value="WH_DNA-bd_sf"/>
</dbReference>
<dbReference type="GO" id="GO:0030170">
    <property type="term" value="F:pyridoxal phosphate binding"/>
    <property type="evidence" value="ECO:0007669"/>
    <property type="project" value="InterPro"/>
</dbReference>
<sequence>MSNSSSSQEVADALTREIEDLPAGTRIATHRELVHRFGVSATTVSQALSLLAQRGLVTTRPGSGTYRTGTRPVASVGDTSWQEAALEPVDRIDSSAGLPRGFGTSALLETLSAWEPDVADLNGGYLHPGLQPLGVLGTALARAARRPESWDRPPVGGVPELRDWFASDIGGGLGRHDVLVCGAGQSALATALRALGRPGDPVVVESPTYPGTIAAARAAGLRTVPVPLDGEGLRTDHLDEALARTRARVVIVQSLFHNPTGVSLSAGRRRDIRDIARRHEAFVVEDDFARHMAHADAGPTPPPMIADDPDGTVVHVRSLTKATSPNLRVGALAAHGPVMVRLRSAQVIDTMFVPAPLQYTVLEVVTAPGWKRSLAALGSALAHRREVAVDAVSATFGPQSLALRPRGGYHLWVALPVHLDSRQFAAAALANGVALTPGDNYYPTGSGAPHIRLSYVAAPSASDVDDAIRRLAPVLARS</sequence>
<dbReference type="GO" id="GO:0003700">
    <property type="term" value="F:DNA-binding transcription factor activity"/>
    <property type="evidence" value="ECO:0007669"/>
    <property type="project" value="InterPro"/>
</dbReference>
<dbReference type="InterPro" id="IPR004839">
    <property type="entry name" value="Aminotransferase_I/II_large"/>
</dbReference>
<dbReference type="EMBL" id="JAAXOU010000292">
    <property type="protein sequence ID" value="NKY16169.1"/>
    <property type="molecule type" value="Genomic_DNA"/>
</dbReference>
<dbReference type="InterPro" id="IPR015424">
    <property type="entry name" value="PyrdxlP-dep_Trfase"/>
</dbReference>
<accession>A0AA44DGM3</accession>
<dbReference type="CDD" id="cd07377">
    <property type="entry name" value="WHTH_GntR"/>
    <property type="match status" value="1"/>
</dbReference>
<evidence type="ECO:0000313" key="7">
    <source>
        <dbReference type="EMBL" id="NKY16169.1"/>
    </source>
</evidence>
<dbReference type="PROSITE" id="PS50949">
    <property type="entry name" value="HTH_GNTR"/>
    <property type="match status" value="1"/>
</dbReference>
<dbReference type="GO" id="GO:0008483">
    <property type="term" value="F:transaminase activity"/>
    <property type="evidence" value="ECO:0007669"/>
    <property type="project" value="UniProtKB-KW"/>
</dbReference>
<keyword evidence="8" id="KW-1185">Reference proteome</keyword>
<dbReference type="InterPro" id="IPR036388">
    <property type="entry name" value="WH-like_DNA-bd_sf"/>
</dbReference>
<dbReference type="PANTHER" id="PTHR46577:SF2">
    <property type="entry name" value="TRANSCRIPTIONAL REGULATORY PROTEIN"/>
    <property type="match status" value="1"/>
</dbReference>
<dbReference type="SUPFAM" id="SSF46785">
    <property type="entry name" value="Winged helix' DNA-binding domain"/>
    <property type="match status" value="1"/>
</dbReference>
<dbReference type="PANTHER" id="PTHR46577">
    <property type="entry name" value="HTH-TYPE TRANSCRIPTIONAL REGULATORY PROTEIN GABR"/>
    <property type="match status" value="1"/>
</dbReference>
<evidence type="ECO:0000256" key="5">
    <source>
        <dbReference type="ARBA" id="ARBA00023163"/>
    </source>
</evidence>
<organism evidence="7 8">
    <name type="scientific">Streptomyces somaliensis (strain ATCC 33201 / DSM 40738 / JCM 12659 / KCTC 9044 / NCTC 11332 / NRRL B-12077 / IP 733)</name>
    <dbReference type="NCBI Taxonomy" id="1134445"/>
    <lineage>
        <taxon>Bacteria</taxon>
        <taxon>Bacillati</taxon>
        <taxon>Actinomycetota</taxon>
        <taxon>Actinomycetes</taxon>
        <taxon>Kitasatosporales</taxon>
        <taxon>Streptomycetaceae</taxon>
        <taxon>Streptomyces</taxon>
    </lineage>
</organism>
<dbReference type="InterPro" id="IPR000524">
    <property type="entry name" value="Tscrpt_reg_HTH_GntR"/>
</dbReference>
<dbReference type="InterPro" id="IPR015421">
    <property type="entry name" value="PyrdxlP-dep_Trfase_major"/>
</dbReference>
<gene>
    <name evidence="7" type="ORF">HGA06_19135</name>
</gene>
<dbReference type="Gene3D" id="1.10.10.10">
    <property type="entry name" value="Winged helix-like DNA-binding domain superfamily/Winged helix DNA-binding domain"/>
    <property type="match status" value="1"/>
</dbReference>
<dbReference type="CDD" id="cd00609">
    <property type="entry name" value="AAT_like"/>
    <property type="match status" value="1"/>
</dbReference>
<evidence type="ECO:0000259" key="6">
    <source>
        <dbReference type="PROSITE" id="PS50949"/>
    </source>
</evidence>
<keyword evidence="7" id="KW-0808">Transferase</keyword>
<dbReference type="Pfam" id="PF00392">
    <property type="entry name" value="GntR"/>
    <property type="match status" value="1"/>
</dbReference>
<evidence type="ECO:0000313" key="8">
    <source>
        <dbReference type="Proteomes" id="UP000570003"/>
    </source>
</evidence>
<comment type="similarity">
    <text evidence="1">In the C-terminal section; belongs to the class-I pyridoxal-phosphate-dependent aminotransferase family.</text>
</comment>
<keyword evidence="2" id="KW-0663">Pyridoxal phosphate</keyword>
<evidence type="ECO:0000256" key="3">
    <source>
        <dbReference type="ARBA" id="ARBA00023015"/>
    </source>
</evidence>
<comment type="caution">
    <text evidence="7">The sequence shown here is derived from an EMBL/GenBank/DDBJ whole genome shotgun (WGS) entry which is preliminary data.</text>
</comment>
<feature type="domain" description="HTH gntR-type" evidence="6">
    <location>
        <begin position="4"/>
        <end position="70"/>
    </location>
</feature>
<evidence type="ECO:0000256" key="4">
    <source>
        <dbReference type="ARBA" id="ARBA00023125"/>
    </source>
</evidence>
<proteinExistence type="inferred from homology"/>
<dbReference type="Gene3D" id="3.90.1150.10">
    <property type="entry name" value="Aspartate Aminotransferase, domain 1"/>
    <property type="match status" value="1"/>
</dbReference>
<keyword evidence="4" id="KW-0238">DNA-binding</keyword>
<keyword evidence="3" id="KW-0805">Transcription regulation</keyword>
<dbReference type="GO" id="GO:0003677">
    <property type="term" value="F:DNA binding"/>
    <property type="evidence" value="ECO:0007669"/>
    <property type="project" value="UniProtKB-KW"/>
</dbReference>
<evidence type="ECO:0000256" key="1">
    <source>
        <dbReference type="ARBA" id="ARBA00005384"/>
    </source>
</evidence>
<dbReference type="AlphaFoldDB" id="A0AA44DGM3"/>
<dbReference type="Pfam" id="PF00155">
    <property type="entry name" value="Aminotran_1_2"/>
    <property type="match status" value="1"/>
</dbReference>
<reference evidence="7 8" key="1">
    <citation type="submission" date="2020-04" db="EMBL/GenBank/DDBJ databases">
        <title>MicrobeNet Type strains.</title>
        <authorList>
            <person name="Nicholson A.C."/>
        </authorList>
    </citation>
    <scope>NUCLEOTIDE SEQUENCE [LARGE SCALE GENOMIC DNA]</scope>
    <source>
        <strain evidence="7 8">DSM 40738</strain>
    </source>
</reference>
<evidence type="ECO:0000256" key="2">
    <source>
        <dbReference type="ARBA" id="ARBA00022898"/>
    </source>
</evidence>
<protein>
    <submittedName>
        <fullName evidence="7">PLP-dependent aminotransferase family protein</fullName>
    </submittedName>
</protein>
<dbReference type="Gene3D" id="3.40.640.10">
    <property type="entry name" value="Type I PLP-dependent aspartate aminotransferase-like (Major domain)"/>
    <property type="match status" value="1"/>
</dbReference>
<dbReference type="RefSeq" id="WP_168440405.1">
    <property type="nucleotide sequence ID" value="NZ_JAAXOU010000292.1"/>
</dbReference>
<name>A0AA44DGM3_STRE0</name>
<dbReference type="InterPro" id="IPR051446">
    <property type="entry name" value="HTH_trans_reg/aminotransferase"/>
</dbReference>